<dbReference type="GO" id="GO:0000271">
    <property type="term" value="P:polysaccharide biosynthetic process"/>
    <property type="evidence" value="ECO:0007669"/>
    <property type="project" value="TreeGrafter"/>
</dbReference>
<dbReference type="InterPro" id="IPR015422">
    <property type="entry name" value="PyrdxlP-dep_Trfase_small"/>
</dbReference>
<evidence type="ECO:0000313" key="3">
    <source>
        <dbReference type="Proteomes" id="UP000178647"/>
    </source>
</evidence>
<dbReference type="Gene3D" id="3.90.1150.10">
    <property type="entry name" value="Aspartate Aminotransferase, domain 1"/>
    <property type="match status" value="1"/>
</dbReference>
<protein>
    <recommendedName>
        <fullName evidence="4">DegT/DnrJ/EryC1/StrS aminotransferase</fullName>
    </recommendedName>
</protein>
<sequence length="374" mass="43238">MYFVHPQIKLKSFIKAKLSLVKSVDLEGLTQKLVAYFPAKQLIFTDMGRTAFRLIIEKLNLQNTAMLLPAYICDIFYPILKEYNIKPIFLDINLKTFHIGTDEIQKKITPNSRAILVCHTYGLPFDVDALRSDLRGRSDLVIIEDCAHSFLDGTGNSGDVSFFSLYKQFPALRGGMLACPNDWQIKLPKTYFNFRDFISFLNYFWPFALFFKKFGSEIAPKMPRREKMRELGGLNRVSLNLFSDFFEATEKSSENRKTLAIFFQKELKALGFEVQNTDGNVFCYLSSLTPRNIQDKRDVIVQKLKKYGVFCTRIWHAPIILNEGVQREYQIDLADFPNTVEAAKRIINFPLQNHYTEKDVRKIITAVKKVIANL</sequence>
<organism evidence="2 3">
    <name type="scientific">Candidatus Nealsonbacteria bacterium RIFCSPLOWO2_01_FULL_43_32</name>
    <dbReference type="NCBI Taxonomy" id="1801672"/>
    <lineage>
        <taxon>Bacteria</taxon>
        <taxon>Candidatus Nealsoniibacteriota</taxon>
    </lineage>
</organism>
<dbReference type="GO" id="GO:0008483">
    <property type="term" value="F:transaminase activity"/>
    <property type="evidence" value="ECO:0007669"/>
    <property type="project" value="TreeGrafter"/>
</dbReference>
<reference evidence="2 3" key="1">
    <citation type="journal article" date="2016" name="Nat. Commun.">
        <title>Thousands of microbial genomes shed light on interconnected biogeochemical processes in an aquifer system.</title>
        <authorList>
            <person name="Anantharaman K."/>
            <person name="Brown C.T."/>
            <person name="Hug L.A."/>
            <person name="Sharon I."/>
            <person name="Castelle C.J."/>
            <person name="Probst A.J."/>
            <person name="Thomas B.C."/>
            <person name="Singh A."/>
            <person name="Wilkins M.J."/>
            <person name="Karaoz U."/>
            <person name="Brodie E.L."/>
            <person name="Williams K.H."/>
            <person name="Hubbard S.S."/>
            <person name="Banfield J.F."/>
        </authorList>
    </citation>
    <scope>NUCLEOTIDE SEQUENCE [LARGE SCALE GENOMIC DNA]</scope>
</reference>
<dbReference type="AlphaFoldDB" id="A0A1G2EF12"/>
<dbReference type="PANTHER" id="PTHR30244">
    <property type="entry name" value="TRANSAMINASE"/>
    <property type="match status" value="1"/>
</dbReference>
<dbReference type="InterPro" id="IPR000653">
    <property type="entry name" value="DegT/StrS_aminotransferase"/>
</dbReference>
<evidence type="ECO:0008006" key="4">
    <source>
        <dbReference type="Google" id="ProtNLM"/>
    </source>
</evidence>
<dbReference type="Gene3D" id="3.40.640.10">
    <property type="entry name" value="Type I PLP-dependent aspartate aminotransferase-like (Major domain)"/>
    <property type="match status" value="1"/>
</dbReference>
<dbReference type="PANTHER" id="PTHR30244:SF34">
    <property type="entry name" value="DTDP-4-AMINO-4,6-DIDEOXYGALACTOSE TRANSAMINASE"/>
    <property type="match status" value="1"/>
</dbReference>
<dbReference type="InterPro" id="IPR015421">
    <property type="entry name" value="PyrdxlP-dep_Trfase_major"/>
</dbReference>
<dbReference type="EMBL" id="MHMH01000016">
    <property type="protein sequence ID" value="OGZ24192.1"/>
    <property type="molecule type" value="Genomic_DNA"/>
</dbReference>
<proteinExistence type="inferred from homology"/>
<keyword evidence="1" id="KW-0663">Pyridoxal phosphate</keyword>
<gene>
    <name evidence="2" type="ORF">A2896_00405</name>
</gene>
<dbReference type="Pfam" id="PF01041">
    <property type="entry name" value="DegT_DnrJ_EryC1"/>
    <property type="match status" value="1"/>
</dbReference>
<evidence type="ECO:0000256" key="1">
    <source>
        <dbReference type="RuleBase" id="RU004508"/>
    </source>
</evidence>
<name>A0A1G2EF12_9BACT</name>
<dbReference type="STRING" id="1801672.A2896_00405"/>
<dbReference type="Proteomes" id="UP000178647">
    <property type="component" value="Unassembled WGS sequence"/>
</dbReference>
<evidence type="ECO:0000313" key="2">
    <source>
        <dbReference type="EMBL" id="OGZ24192.1"/>
    </source>
</evidence>
<dbReference type="InterPro" id="IPR015424">
    <property type="entry name" value="PyrdxlP-dep_Trfase"/>
</dbReference>
<comment type="caution">
    <text evidence="2">The sequence shown here is derived from an EMBL/GenBank/DDBJ whole genome shotgun (WGS) entry which is preliminary data.</text>
</comment>
<dbReference type="GO" id="GO:0030170">
    <property type="term" value="F:pyridoxal phosphate binding"/>
    <property type="evidence" value="ECO:0007669"/>
    <property type="project" value="TreeGrafter"/>
</dbReference>
<dbReference type="SUPFAM" id="SSF53383">
    <property type="entry name" value="PLP-dependent transferases"/>
    <property type="match status" value="1"/>
</dbReference>
<accession>A0A1G2EF12</accession>
<comment type="similarity">
    <text evidence="1">Belongs to the DegT/DnrJ/EryC1 family.</text>
</comment>